<accession>A0A1J6IU73</accession>
<evidence type="ECO:0000313" key="3">
    <source>
        <dbReference type="Proteomes" id="UP000187609"/>
    </source>
</evidence>
<reference evidence="2" key="1">
    <citation type="submission" date="2016-11" db="EMBL/GenBank/DDBJ databases">
        <title>The genome of Nicotiana attenuata.</title>
        <authorList>
            <person name="Xu S."/>
            <person name="Brockmoeller T."/>
            <person name="Gaquerel E."/>
            <person name="Navarro A."/>
            <person name="Kuhl H."/>
            <person name="Gase K."/>
            <person name="Ling Z."/>
            <person name="Zhou W."/>
            <person name="Kreitzer C."/>
            <person name="Stanke M."/>
            <person name="Tang H."/>
            <person name="Lyons E."/>
            <person name="Pandey P."/>
            <person name="Pandey S.P."/>
            <person name="Timmermann B."/>
            <person name="Baldwin I.T."/>
        </authorList>
    </citation>
    <scope>NUCLEOTIDE SEQUENCE [LARGE SCALE GENOMIC DNA]</scope>
    <source>
        <strain evidence="2">UT</strain>
    </source>
</reference>
<gene>
    <name evidence="2" type="ORF">A4A49_63196</name>
</gene>
<dbReference type="AlphaFoldDB" id="A0A1J6IU73"/>
<dbReference type="Proteomes" id="UP000187609">
    <property type="component" value="Unassembled WGS sequence"/>
</dbReference>
<feature type="chain" id="PRO_5009639540" evidence="1">
    <location>
        <begin position="32"/>
        <end position="98"/>
    </location>
</feature>
<keyword evidence="1" id="KW-0732">Signal</keyword>
<feature type="signal peptide" evidence="1">
    <location>
        <begin position="1"/>
        <end position="31"/>
    </location>
</feature>
<proteinExistence type="predicted"/>
<name>A0A1J6IU73_NICAT</name>
<dbReference type="Gramene" id="OIT08282">
    <property type="protein sequence ID" value="OIT08282"/>
    <property type="gene ID" value="A4A49_63196"/>
</dbReference>
<dbReference type="EMBL" id="MJEQ01037183">
    <property type="protein sequence ID" value="OIT08282.1"/>
    <property type="molecule type" value="Genomic_DNA"/>
</dbReference>
<evidence type="ECO:0000256" key="1">
    <source>
        <dbReference type="SAM" id="SignalP"/>
    </source>
</evidence>
<keyword evidence="3" id="KW-1185">Reference proteome</keyword>
<sequence length="98" mass="10735">MFFSMARPRILLLLLCLVLSDSFLFTQNAYGLRILGPFAPVPSPLPSEVGVDIGTGNPTPAVITHIIKKHHFFDKSMAGEDLILGGFLECYEGTKKNV</sequence>
<evidence type="ECO:0000313" key="2">
    <source>
        <dbReference type="EMBL" id="OIT08282.1"/>
    </source>
</evidence>
<organism evidence="2 3">
    <name type="scientific">Nicotiana attenuata</name>
    <name type="common">Coyote tobacco</name>
    <dbReference type="NCBI Taxonomy" id="49451"/>
    <lineage>
        <taxon>Eukaryota</taxon>
        <taxon>Viridiplantae</taxon>
        <taxon>Streptophyta</taxon>
        <taxon>Embryophyta</taxon>
        <taxon>Tracheophyta</taxon>
        <taxon>Spermatophyta</taxon>
        <taxon>Magnoliopsida</taxon>
        <taxon>eudicotyledons</taxon>
        <taxon>Gunneridae</taxon>
        <taxon>Pentapetalae</taxon>
        <taxon>asterids</taxon>
        <taxon>lamiids</taxon>
        <taxon>Solanales</taxon>
        <taxon>Solanaceae</taxon>
        <taxon>Nicotianoideae</taxon>
        <taxon>Nicotianeae</taxon>
        <taxon>Nicotiana</taxon>
    </lineage>
</organism>
<protein>
    <submittedName>
        <fullName evidence="2">Uncharacterized protein</fullName>
    </submittedName>
</protein>
<comment type="caution">
    <text evidence="2">The sequence shown here is derived from an EMBL/GenBank/DDBJ whole genome shotgun (WGS) entry which is preliminary data.</text>
</comment>